<dbReference type="Pfam" id="PF00462">
    <property type="entry name" value="Glutaredoxin"/>
    <property type="match status" value="1"/>
</dbReference>
<evidence type="ECO:0000313" key="7">
    <source>
        <dbReference type="Proteomes" id="UP001168821"/>
    </source>
</evidence>
<dbReference type="CDD" id="cd03028">
    <property type="entry name" value="GRX_PICOT_like"/>
    <property type="match status" value="1"/>
</dbReference>
<keyword evidence="2" id="KW-0408">Iron</keyword>
<reference evidence="6" key="1">
    <citation type="journal article" date="2023" name="G3 (Bethesda)">
        <title>Whole genome assemblies of Zophobas morio and Tenebrio molitor.</title>
        <authorList>
            <person name="Kaur S."/>
            <person name="Stinson S.A."/>
            <person name="diCenzo G.C."/>
        </authorList>
    </citation>
    <scope>NUCLEOTIDE SEQUENCE</scope>
    <source>
        <strain evidence="6">QUZm001</strain>
    </source>
</reference>
<gene>
    <name evidence="6" type="ORF">Zmor_000014</name>
</gene>
<accession>A0AA38J1T3</accession>
<dbReference type="Gene3D" id="3.40.30.10">
    <property type="entry name" value="Glutaredoxin"/>
    <property type="match status" value="2"/>
</dbReference>
<evidence type="ECO:0000256" key="2">
    <source>
        <dbReference type="ARBA" id="ARBA00023004"/>
    </source>
</evidence>
<evidence type="ECO:0008006" key="8">
    <source>
        <dbReference type="Google" id="ProtNLM"/>
    </source>
</evidence>
<dbReference type="PANTHER" id="PTHR10293">
    <property type="entry name" value="GLUTAREDOXIN FAMILY MEMBER"/>
    <property type="match status" value="1"/>
</dbReference>
<keyword evidence="1" id="KW-0479">Metal-binding</keyword>
<evidence type="ECO:0000259" key="5">
    <source>
        <dbReference type="Pfam" id="PF00462"/>
    </source>
</evidence>
<keyword evidence="7" id="KW-1185">Reference proteome</keyword>
<name>A0AA38J1T3_9CUCU</name>
<protein>
    <recommendedName>
        <fullName evidence="8">Glutaredoxin-3</fullName>
    </recommendedName>
</protein>
<dbReference type="Pfam" id="PF00085">
    <property type="entry name" value="Thioredoxin"/>
    <property type="match status" value="1"/>
</dbReference>
<dbReference type="InterPro" id="IPR002109">
    <property type="entry name" value="Glutaredoxin"/>
</dbReference>
<dbReference type="GO" id="GO:0005829">
    <property type="term" value="C:cytosol"/>
    <property type="evidence" value="ECO:0007669"/>
    <property type="project" value="TreeGrafter"/>
</dbReference>
<proteinExistence type="predicted"/>
<feature type="domain" description="Thioredoxin" evidence="4">
    <location>
        <begin position="7"/>
        <end position="102"/>
    </location>
</feature>
<feature type="domain" description="Glutaredoxin" evidence="5">
    <location>
        <begin position="123"/>
        <end position="187"/>
    </location>
</feature>
<organism evidence="6 7">
    <name type="scientific">Zophobas morio</name>
    <dbReference type="NCBI Taxonomy" id="2755281"/>
    <lineage>
        <taxon>Eukaryota</taxon>
        <taxon>Metazoa</taxon>
        <taxon>Ecdysozoa</taxon>
        <taxon>Arthropoda</taxon>
        <taxon>Hexapoda</taxon>
        <taxon>Insecta</taxon>
        <taxon>Pterygota</taxon>
        <taxon>Neoptera</taxon>
        <taxon>Endopterygota</taxon>
        <taxon>Coleoptera</taxon>
        <taxon>Polyphaga</taxon>
        <taxon>Cucujiformia</taxon>
        <taxon>Tenebrionidae</taxon>
        <taxon>Zophobas</taxon>
    </lineage>
</organism>
<sequence length="208" mass="23179">MPTSLSSTAEFNDAIKSSDLSVVHFAADWAEQCGQVDDFLHAMSKRPEYSNVHFYTCQAENLDAVAAKYTITAVPTVLLFRWNALLDRVNGVDPSKIAETVKKFIPKVPLEERLKALINRSPVMVFMKGDRLAPKCGFSGKLIGYLEGLDATYDTFDILTDDEVRQGLKTYSDWPTYPQLYIKGELIGGVDIVKELMVCGDLADMLKV</sequence>
<dbReference type="GO" id="GO:0006879">
    <property type="term" value="P:intracellular iron ion homeostasis"/>
    <property type="evidence" value="ECO:0007669"/>
    <property type="project" value="TreeGrafter"/>
</dbReference>
<dbReference type="InterPro" id="IPR033658">
    <property type="entry name" value="GRX_PICOT-like"/>
</dbReference>
<evidence type="ECO:0000256" key="3">
    <source>
        <dbReference type="ARBA" id="ARBA00023014"/>
    </source>
</evidence>
<dbReference type="PROSITE" id="PS51354">
    <property type="entry name" value="GLUTAREDOXIN_2"/>
    <property type="match status" value="1"/>
</dbReference>
<dbReference type="GO" id="GO:0051536">
    <property type="term" value="F:iron-sulfur cluster binding"/>
    <property type="evidence" value="ECO:0007669"/>
    <property type="project" value="UniProtKB-KW"/>
</dbReference>
<evidence type="ECO:0000313" key="6">
    <source>
        <dbReference type="EMBL" id="KAJ3664451.1"/>
    </source>
</evidence>
<dbReference type="AlphaFoldDB" id="A0AA38J1T3"/>
<dbReference type="FunFam" id="3.40.30.10:FF:000012">
    <property type="entry name" value="Monothiol glutaredoxin"/>
    <property type="match status" value="1"/>
</dbReference>
<dbReference type="InterPro" id="IPR013766">
    <property type="entry name" value="Thioredoxin_domain"/>
</dbReference>
<keyword evidence="3" id="KW-0411">Iron-sulfur</keyword>
<dbReference type="GO" id="GO:0005634">
    <property type="term" value="C:nucleus"/>
    <property type="evidence" value="ECO:0007669"/>
    <property type="project" value="TreeGrafter"/>
</dbReference>
<dbReference type="InterPro" id="IPR004480">
    <property type="entry name" value="Monothiol_GRX-rel"/>
</dbReference>
<dbReference type="PANTHER" id="PTHR10293:SF73">
    <property type="entry name" value="GLUTAREDOXIN-3"/>
    <property type="match status" value="1"/>
</dbReference>
<dbReference type="Proteomes" id="UP001168821">
    <property type="component" value="Unassembled WGS sequence"/>
</dbReference>
<comment type="caution">
    <text evidence="6">The sequence shown here is derived from an EMBL/GenBank/DDBJ whole genome shotgun (WGS) entry which is preliminary data.</text>
</comment>
<dbReference type="GO" id="GO:0046872">
    <property type="term" value="F:metal ion binding"/>
    <property type="evidence" value="ECO:0007669"/>
    <property type="project" value="UniProtKB-KW"/>
</dbReference>
<dbReference type="InterPro" id="IPR036249">
    <property type="entry name" value="Thioredoxin-like_sf"/>
</dbReference>
<dbReference type="EMBL" id="JALNTZ010000001">
    <property type="protein sequence ID" value="KAJ3664451.1"/>
    <property type="molecule type" value="Genomic_DNA"/>
</dbReference>
<dbReference type="SUPFAM" id="SSF52833">
    <property type="entry name" value="Thioredoxin-like"/>
    <property type="match status" value="2"/>
</dbReference>
<evidence type="ECO:0000256" key="1">
    <source>
        <dbReference type="ARBA" id="ARBA00022723"/>
    </source>
</evidence>
<evidence type="ECO:0000259" key="4">
    <source>
        <dbReference type="Pfam" id="PF00085"/>
    </source>
</evidence>